<dbReference type="AlphaFoldDB" id="A0A9P0F3Y6"/>
<sequence>MRFKCTRKKVRHTAACAAKRASDNCTQAKLKFNSKDRKTSTPSERSHISRVRTYSQGKEVSPEKIMSCEEYSTPEGTVSSSCEGIKPGKEPACREETVSREGDALVESCEETCEGSVSQKSIETQPCNEPTKCEHEIQSRQKFTHLPVESQESFIARHSKEDVAECSECAILENMVANKCERCLHTQELASFTPTPKSSRAPSKRCSPVKRRAPLPASLPRTKTEAELIKCPPVRRNPLAPRTLPFSTNPPEHKKFSAPRSSSSVKKQADDKKNLCEDASASGLAKHRPSTELLKKAKPRKYLEGANVYVIQPTFEQCVRPLVSQSTKEVQTDNVERSWIGKNALSCQDEPKLVNTSSASHYSESSSEEDDLSTQNSKSERKDQHRQRGVMIQCKMPQKCSRPRPKGRSKSASPSKIKVDDSKSGVSEVFIGPSTSDTSRKRGNSQTSTKENRSIQIPR</sequence>
<feature type="region of interest" description="Disordered" evidence="1">
    <location>
        <begin position="73"/>
        <end position="99"/>
    </location>
</feature>
<feature type="region of interest" description="Disordered" evidence="1">
    <location>
        <begin position="192"/>
        <end position="220"/>
    </location>
</feature>
<proteinExistence type="predicted"/>
<reference evidence="2" key="1">
    <citation type="submission" date="2021-12" db="EMBL/GenBank/DDBJ databases">
        <authorList>
            <person name="King R."/>
        </authorList>
    </citation>
    <scope>NUCLEOTIDE SEQUENCE</scope>
</reference>
<feature type="region of interest" description="Disordered" evidence="1">
    <location>
        <begin position="350"/>
        <end position="459"/>
    </location>
</feature>
<name>A0A9P0F3Y6_BEMTA</name>
<feature type="compositionally biased region" description="Polar residues" evidence="1">
    <location>
        <begin position="192"/>
        <end position="201"/>
    </location>
</feature>
<dbReference type="Proteomes" id="UP001152759">
    <property type="component" value="Chromosome 4"/>
</dbReference>
<organism evidence="2 3">
    <name type="scientific">Bemisia tabaci</name>
    <name type="common">Sweetpotato whitefly</name>
    <name type="synonym">Aleurodes tabaci</name>
    <dbReference type="NCBI Taxonomy" id="7038"/>
    <lineage>
        <taxon>Eukaryota</taxon>
        <taxon>Metazoa</taxon>
        <taxon>Ecdysozoa</taxon>
        <taxon>Arthropoda</taxon>
        <taxon>Hexapoda</taxon>
        <taxon>Insecta</taxon>
        <taxon>Pterygota</taxon>
        <taxon>Neoptera</taxon>
        <taxon>Paraneoptera</taxon>
        <taxon>Hemiptera</taxon>
        <taxon>Sternorrhyncha</taxon>
        <taxon>Aleyrodoidea</taxon>
        <taxon>Aleyrodidae</taxon>
        <taxon>Aleyrodinae</taxon>
        <taxon>Bemisia</taxon>
    </lineage>
</organism>
<keyword evidence="3" id="KW-1185">Reference proteome</keyword>
<feature type="region of interest" description="Disordered" evidence="1">
    <location>
        <begin position="33"/>
        <end position="59"/>
    </location>
</feature>
<dbReference type="KEGG" id="btab:109035457"/>
<feature type="region of interest" description="Disordered" evidence="1">
    <location>
        <begin position="234"/>
        <end position="273"/>
    </location>
</feature>
<dbReference type="EMBL" id="OU963865">
    <property type="protein sequence ID" value="CAH0388712.1"/>
    <property type="molecule type" value="Genomic_DNA"/>
</dbReference>
<feature type="compositionally biased region" description="Basic and acidic residues" evidence="1">
    <location>
        <begin position="86"/>
        <end position="99"/>
    </location>
</feature>
<accession>A0A9P0F3Y6</accession>
<evidence type="ECO:0000313" key="2">
    <source>
        <dbReference type="EMBL" id="CAH0388712.1"/>
    </source>
</evidence>
<gene>
    <name evidence="2" type="ORF">BEMITA_LOCUS7609</name>
</gene>
<protein>
    <submittedName>
        <fullName evidence="2">Uncharacterized protein</fullName>
    </submittedName>
</protein>
<evidence type="ECO:0000256" key="1">
    <source>
        <dbReference type="SAM" id="MobiDB-lite"/>
    </source>
</evidence>
<evidence type="ECO:0000313" key="3">
    <source>
        <dbReference type="Proteomes" id="UP001152759"/>
    </source>
</evidence>
<feature type="compositionally biased region" description="Basic and acidic residues" evidence="1">
    <location>
        <begin position="33"/>
        <end position="47"/>
    </location>
</feature>